<accession>A0ABQ7NW89</accession>
<sequence length="85" mass="10072">MILISRDFVRGQGLRDVWASDATLVVRARVQRRLDLRRYLCGRVVQRRLYHGRYLRERGFRDILISIPHGVTPLLLTLPILFPFQ</sequence>
<dbReference type="EMBL" id="JADBGQ010000001">
    <property type="protein sequence ID" value="KAG5414396.1"/>
    <property type="molecule type" value="Genomic_DNA"/>
</dbReference>
<evidence type="ECO:0000256" key="1">
    <source>
        <dbReference type="SAM" id="Phobius"/>
    </source>
</evidence>
<gene>
    <name evidence="2" type="primary">A01g503800.1_BraROA</name>
    <name evidence="2" type="ORF">IGI04_001963</name>
</gene>
<comment type="caution">
    <text evidence="2">The sequence shown here is derived from an EMBL/GenBank/DDBJ whole genome shotgun (WGS) entry which is preliminary data.</text>
</comment>
<reference evidence="2 3" key="1">
    <citation type="submission" date="2021-03" db="EMBL/GenBank/DDBJ databases">
        <authorList>
            <person name="King G.J."/>
            <person name="Bancroft I."/>
            <person name="Baten A."/>
            <person name="Bloomfield J."/>
            <person name="Borpatragohain P."/>
            <person name="He Z."/>
            <person name="Irish N."/>
            <person name="Irwin J."/>
            <person name="Liu K."/>
            <person name="Mauleon R.P."/>
            <person name="Moore J."/>
            <person name="Morris R."/>
            <person name="Ostergaard L."/>
            <person name="Wang B."/>
            <person name="Wells R."/>
        </authorList>
    </citation>
    <scope>NUCLEOTIDE SEQUENCE [LARGE SCALE GENOMIC DNA]</scope>
    <source>
        <strain evidence="2">R-o-18</strain>
        <tissue evidence="2">Leaf</tissue>
    </source>
</reference>
<keyword evidence="1" id="KW-1133">Transmembrane helix</keyword>
<keyword evidence="1" id="KW-0472">Membrane</keyword>
<evidence type="ECO:0000313" key="2">
    <source>
        <dbReference type="EMBL" id="KAG5414396.1"/>
    </source>
</evidence>
<keyword evidence="3" id="KW-1185">Reference proteome</keyword>
<feature type="transmembrane region" description="Helical" evidence="1">
    <location>
        <begin position="63"/>
        <end position="82"/>
    </location>
</feature>
<dbReference type="Proteomes" id="UP000823674">
    <property type="component" value="Chromosome A01"/>
</dbReference>
<proteinExistence type="predicted"/>
<protein>
    <submittedName>
        <fullName evidence="2">Uncharacterized protein</fullName>
    </submittedName>
</protein>
<feature type="non-terminal residue" evidence="2">
    <location>
        <position position="85"/>
    </location>
</feature>
<organism evidence="2 3">
    <name type="scientific">Brassica rapa subsp. trilocularis</name>
    <dbReference type="NCBI Taxonomy" id="1813537"/>
    <lineage>
        <taxon>Eukaryota</taxon>
        <taxon>Viridiplantae</taxon>
        <taxon>Streptophyta</taxon>
        <taxon>Embryophyta</taxon>
        <taxon>Tracheophyta</taxon>
        <taxon>Spermatophyta</taxon>
        <taxon>Magnoliopsida</taxon>
        <taxon>eudicotyledons</taxon>
        <taxon>Gunneridae</taxon>
        <taxon>Pentapetalae</taxon>
        <taxon>rosids</taxon>
        <taxon>malvids</taxon>
        <taxon>Brassicales</taxon>
        <taxon>Brassicaceae</taxon>
        <taxon>Brassiceae</taxon>
        <taxon>Brassica</taxon>
    </lineage>
</organism>
<evidence type="ECO:0000313" key="3">
    <source>
        <dbReference type="Proteomes" id="UP000823674"/>
    </source>
</evidence>
<keyword evidence="1" id="KW-0812">Transmembrane</keyword>
<name>A0ABQ7NW89_BRACM</name>